<dbReference type="AlphaFoldDB" id="A0ABD4AAH7"/>
<feature type="signal peptide" evidence="1">
    <location>
        <begin position="1"/>
        <end position="19"/>
    </location>
</feature>
<accession>A0ABD4AAH7</accession>
<dbReference type="InterPro" id="IPR003615">
    <property type="entry name" value="HNH_nuc"/>
</dbReference>
<name>A0ABD4AAH7_9BACI</name>
<feature type="chain" id="PRO_5044852349" description="HNH endonuclease" evidence="1">
    <location>
        <begin position="20"/>
        <end position="336"/>
    </location>
</feature>
<evidence type="ECO:0000313" key="2">
    <source>
        <dbReference type="EMBL" id="KIO73677.1"/>
    </source>
</evidence>
<comment type="caution">
    <text evidence="2">The sequence shown here is derived from an EMBL/GenBank/DDBJ whole genome shotgun (WGS) entry which is preliminary data.</text>
</comment>
<sequence length="336" mass="38532">MKKLLIIFLSFLIFSSSFSGVNVKAQTNNSGENSFQVLTFQDVVTKFSDKIYLKAEDDGKTQRVTRREFDNLKELVREKFKNSSEEKTLFNKEPVNPNGFLESNSQKYSQVKADVGVKNTGANYLEVARDIVLNPSNRTITLSLTISDMIGEPPVIVVAGSNLYNSKEPYGAFYQVFDTYVEWTGLEIFVGQTYSKSYTVSETNYWMVSTTAVSGWLGSVPKSHTLRDGPFLTNSIAAPYPIILNKHNGKYMPHPARADYAWLPPEDRVPRDAEPYRANYIKQYIDTYGDPKWDWSLLDIHHVRPLEYGGNHDFNNLFALPREMHQREVTPWWTNY</sequence>
<dbReference type="CDD" id="cd00085">
    <property type="entry name" value="HNHc"/>
    <property type="match status" value="1"/>
</dbReference>
<organism evidence="2 3">
    <name type="scientific">Caldibacillus thermoamylovorans</name>
    <dbReference type="NCBI Taxonomy" id="35841"/>
    <lineage>
        <taxon>Bacteria</taxon>
        <taxon>Bacillati</taxon>
        <taxon>Bacillota</taxon>
        <taxon>Bacilli</taxon>
        <taxon>Bacillales</taxon>
        <taxon>Bacillaceae</taxon>
        <taxon>Caldibacillus</taxon>
    </lineage>
</organism>
<dbReference type="EMBL" id="JXLU01000028">
    <property type="protein sequence ID" value="KIO73677.1"/>
    <property type="molecule type" value="Genomic_DNA"/>
</dbReference>
<keyword evidence="1" id="KW-0732">Signal</keyword>
<gene>
    <name evidence="2" type="ORF">B4167_1920</name>
</gene>
<proteinExistence type="predicted"/>
<evidence type="ECO:0008006" key="4">
    <source>
        <dbReference type="Google" id="ProtNLM"/>
    </source>
</evidence>
<dbReference type="RefSeq" id="WP_052480319.1">
    <property type="nucleotide sequence ID" value="NZ_JXLT01000067.1"/>
</dbReference>
<reference evidence="2 3" key="1">
    <citation type="submission" date="2015-01" db="EMBL/GenBank/DDBJ databases">
        <title>Draft Genome Sequences of Four Bacillus thermoamylovorans Strains, Isolated From Food Products.</title>
        <authorList>
            <person name="Krawcyk A.O."/>
            <person name="Berendsen E.M."/>
            <person name="Eijlander R.T."/>
            <person name="de Jong A."/>
            <person name="Wells-Bennik M."/>
            <person name="Kuipers O.P."/>
        </authorList>
    </citation>
    <scope>NUCLEOTIDE SEQUENCE [LARGE SCALE GENOMIC DNA]</scope>
    <source>
        <strain evidence="2 3">B4167</strain>
    </source>
</reference>
<evidence type="ECO:0000256" key="1">
    <source>
        <dbReference type="SAM" id="SignalP"/>
    </source>
</evidence>
<evidence type="ECO:0000313" key="3">
    <source>
        <dbReference type="Proteomes" id="UP000032076"/>
    </source>
</evidence>
<dbReference type="Proteomes" id="UP000032076">
    <property type="component" value="Unassembled WGS sequence"/>
</dbReference>
<protein>
    <recommendedName>
        <fullName evidence="4">HNH endonuclease</fullName>
    </recommendedName>
</protein>